<protein>
    <submittedName>
        <fullName evidence="2">Uncharacterized protein</fullName>
    </submittedName>
</protein>
<keyword evidence="1" id="KW-0812">Transmembrane</keyword>
<dbReference type="Proteomes" id="UP000326565">
    <property type="component" value="Unassembled WGS sequence"/>
</dbReference>
<evidence type="ECO:0000313" key="2">
    <source>
        <dbReference type="EMBL" id="KAB8069377.1"/>
    </source>
</evidence>
<proteinExistence type="predicted"/>
<organism evidence="2 3">
    <name type="scientific">Aspergillus leporis</name>
    <dbReference type="NCBI Taxonomy" id="41062"/>
    <lineage>
        <taxon>Eukaryota</taxon>
        <taxon>Fungi</taxon>
        <taxon>Dikarya</taxon>
        <taxon>Ascomycota</taxon>
        <taxon>Pezizomycotina</taxon>
        <taxon>Eurotiomycetes</taxon>
        <taxon>Eurotiomycetidae</taxon>
        <taxon>Eurotiales</taxon>
        <taxon>Aspergillaceae</taxon>
        <taxon>Aspergillus</taxon>
        <taxon>Aspergillus subgen. Circumdati</taxon>
    </lineage>
</organism>
<evidence type="ECO:0000256" key="1">
    <source>
        <dbReference type="SAM" id="Phobius"/>
    </source>
</evidence>
<gene>
    <name evidence="2" type="ORF">BDV29DRAFT_182883</name>
</gene>
<evidence type="ECO:0000313" key="3">
    <source>
        <dbReference type="Proteomes" id="UP000326565"/>
    </source>
</evidence>
<keyword evidence="3" id="KW-1185">Reference proteome</keyword>
<keyword evidence="1" id="KW-0472">Membrane</keyword>
<dbReference type="EMBL" id="ML732344">
    <property type="protein sequence ID" value="KAB8069377.1"/>
    <property type="molecule type" value="Genomic_DNA"/>
</dbReference>
<accession>A0A5N5WNV5</accession>
<dbReference type="AlphaFoldDB" id="A0A5N5WNV5"/>
<sequence length="67" mass="7658">MDLSQQYYRPTATRYNQLFITPDLANNRSATIVLAIAALISLLTYPSVDFHLIFTVCFLRGLCWCRG</sequence>
<reference evidence="2 3" key="1">
    <citation type="submission" date="2019-04" db="EMBL/GenBank/DDBJ databases">
        <title>Friends and foes A comparative genomics study of 23 Aspergillus species from section Flavi.</title>
        <authorList>
            <consortium name="DOE Joint Genome Institute"/>
            <person name="Kjaerbolling I."/>
            <person name="Vesth T."/>
            <person name="Frisvad J.C."/>
            <person name="Nybo J.L."/>
            <person name="Theobald S."/>
            <person name="Kildgaard S."/>
            <person name="Isbrandt T."/>
            <person name="Kuo A."/>
            <person name="Sato A."/>
            <person name="Lyhne E.K."/>
            <person name="Kogle M.E."/>
            <person name="Wiebenga A."/>
            <person name="Kun R.S."/>
            <person name="Lubbers R.J."/>
            <person name="Makela M.R."/>
            <person name="Barry K."/>
            <person name="Chovatia M."/>
            <person name="Clum A."/>
            <person name="Daum C."/>
            <person name="Haridas S."/>
            <person name="He G."/>
            <person name="LaButti K."/>
            <person name="Lipzen A."/>
            <person name="Mondo S."/>
            <person name="Riley R."/>
            <person name="Salamov A."/>
            <person name="Simmons B.A."/>
            <person name="Magnuson J.K."/>
            <person name="Henrissat B."/>
            <person name="Mortensen U.H."/>
            <person name="Larsen T.O."/>
            <person name="Devries R.P."/>
            <person name="Grigoriev I.V."/>
            <person name="Machida M."/>
            <person name="Baker S.E."/>
            <person name="Andersen M.R."/>
        </authorList>
    </citation>
    <scope>NUCLEOTIDE SEQUENCE [LARGE SCALE GENOMIC DNA]</scope>
    <source>
        <strain evidence="2 3">CBS 151.66</strain>
    </source>
</reference>
<name>A0A5N5WNV5_9EURO</name>
<keyword evidence="1" id="KW-1133">Transmembrane helix</keyword>
<feature type="transmembrane region" description="Helical" evidence="1">
    <location>
        <begin position="32"/>
        <end position="59"/>
    </location>
</feature>